<gene>
    <name evidence="3" type="ORF">GCM10009681_19410</name>
</gene>
<feature type="domain" description="Restriction system protein Mrr-like N-terminal" evidence="2">
    <location>
        <begin position="6"/>
        <end position="91"/>
    </location>
</feature>
<dbReference type="Gene3D" id="3.40.1350.10">
    <property type="match status" value="1"/>
</dbReference>
<keyword evidence="4" id="KW-1185">Reference proteome</keyword>
<dbReference type="Pfam" id="PF04471">
    <property type="entry name" value="Mrr_cat"/>
    <property type="match status" value="1"/>
</dbReference>
<dbReference type="InterPro" id="IPR025745">
    <property type="entry name" value="Mrr-like_N_dom"/>
</dbReference>
<dbReference type="RefSeq" id="WP_344079085.1">
    <property type="nucleotide sequence ID" value="NZ_BAAALS010000007.1"/>
</dbReference>
<dbReference type="Proteomes" id="UP001500655">
    <property type="component" value="Unassembled WGS sequence"/>
</dbReference>
<dbReference type="InterPro" id="IPR011856">
    <property type="entry name" value="tRNA_endonuc-like_dom_sf"/>
</dbReference>
<dbReference type="SUPFAM" id="SSF52980">
    <property type="entry name" value="Restriction endonuclease-like"/>
    <property type="match status" value="1"/>
</dbReference>
<dbReference type="EMBL" id="BAAALS010000007">
    <property type="protein sequence ID" value="GAA1748307.1"/>
    <property type="molecule type" value="Genomic_DNA"/>
</dbReference>
<dbReference type="InterPro" id="IPR011335">
    <property type="entry name" value="Restrct_endonuc-II-like"/>
</dbReference>
<evidence type="ECO:0000313" key="4">
    <source>
        <dbReference type="Proteomes" id="UP001500655"/>
    </source>
</evidence>
<comment type="caution">
    <text evidence="3">The sequence shown here is derived from an EMBL/GenBank/DDBJ whole genome shotgun (WGS) entry which is preliminary data.</text>
</comment>
<accession>A0ABN2K4P9</accession>
<dbReference type="GO" id="GO:0004519">
    <property type="term" value="F:endonuclease activity"/>
    <property type="evidence" value="ECO:0007669"/>
    <property type="project" value="UniProtKB-KW"/>
</dbReference>
<dbReference type="InterPro" id="IPR007560">
    <property type="entry name" value="Restrct_endonuc_IV_Mrr"/>
</dbReference>
<reference evidence="3 4" key="1">
    <citation type="journal article" date="2019" name="Int. J. Syst. Evol. Microbiol.">
        <title>The Global Catalogue of Microorganisms (GCM) 10K type strain sequencing project: providing services to taxonomists for standard genome sequencing and annotation.</title>
        <authorList>
            <consortium name="The Broad Institute Genomics Platform"/>
            <consortium name="The Broad Institute Genome Sequencing Center for Infectious Disease"/>
            <person name="Wu L."/>
            <person name="Ma J."/>
        </authorList>
    </citation>
    <scope>NUCLEOTIDE SEQUENCE [LARGE SCALE GENOMIC DNA]</scope>
    <source>
        <strain evidence="3 4">JCM 13249</strain>
    </source>
</reference>
<feature type="domain" description="Restriction endonuclease type IV Mrr" evidence="1">
    <location>
        <begin position="166"/>
        <end position="282"/>
    </location>
</feature>
<dbReference type="Pfam" id="PF14338">
    <property type="entry name" value="Mrr_N"/>
    <property type="match status" value="1"/>
</dbReference>
<keyword evidence="3" id="KW-0378">Hydrolase</keyword>
<dbReference type="PANTHER" id="PTHR30015">
    <property type="entry name" value="MRR RESTRICTION SYSTEM PROTEIN"/>
    <property type="match status" value="1"/>
</dbReference>
<evidence type="ECO:0000259" key="1">
    <source>
        <dbReference type="Pfam" id="PF04471"/>
    </source>
</evidence>
<evidence type="ECO:0000313" key="3">
    <source>
        <dbReference type="EMBL" id="GAA1748307.1"/>
    </source>
</evidence>
<protein>
    <submittedName>
        <fullName evidence="3">Restriction endonuclease</fullName>
    </submittedName>
</protein>
<dbReference type="InterPro" id="IPR052906">
    <property type="entry name" value="Type_IV_Methyl-Rstrct_Enzyme"/>
</dbReference>
<keyword evidence="3" id="KW-0255">Endonuclease</keyword>
<proteinExistence type="predicted"/>
<name>A0ABN2K4P9_9ACTN</name>
<evidence type="ECO:0000259" key="2">
    <source>
        <dbReference type="Pfam" id="PF14338"/>
    </source>
</evidence>
<organism evidence="3 4">
    <name type="scientific">Luedemannella helvata</name>
    <dbReference type="NCBI Taxonomy" id="349315"/>
    <lineage>
        <taxon>Bacteria</taxon>
        <taxon>Bacillati</taxon>
        <taxon>Actinomycetota</taxon>
        <taxon>Actinomycetes</taxon>
        <taxon>Micromonosporales</taxon>
        <taxon>Micromonosporaceae</taxon>
        <taxon>Luedemannella</taxon>
    </lineage>
</organism>
<keyword evidence="3" id="KW-0540">Nuclease</keyword>
<dbReference type="PANTHER" id="PTHR30015:SF7">
    <property type="entry name" value="TYPE IV METHYL-DIRECTED RESTRICTION ENZYME ECOKMRR"/>
    <property type="match status" value="1"/>
</dbReference>
<sequence>MAIPDFQSLMRPVLEVHADGRPHSASEVRDAVAQLVGVSTEDRKVMLPSGGSPAYSNKVGWAVTHLAQAAMLTRPGRGITQITDRGRQAMQTHPQRVDMRVLSGFAEYVEFRNRTRERRTTLTSAVDQGLEAAASTLTPREAIEEVIETAHSAVAAELLARVLSQPPEFLERLVLRLLVAMGYGGLERVTEHLGGPGDAGLDGLVRLDLLGLDVVYVQAKRYTDRTVGRPDIQAFVGALSGAQASRGIFIATSRFSADARDYAERVNARLILIDGPELATLMIKHGCGVVTEETYTLKQIDENFFPET</sequence>